<feature type="transmembrane region" description="Helical" evidence="1">
    <location>
        <begin position="229"/>
        <end position="247"/>
    </location>
</feature>
<dbReference type="InterPro" id="IPR011008">
    <property type="entry name" value="Dimeric_a/b-barrel"/>
</dbReference>
<feature type="transmembrane region" description="Helical" evidence="1">
    <location>
        <begin position="301"/>
        <end position="322"/>
    </location>
</feature>
<dbReference type="PANTHER" id="PTHR40057">
    <property type="entry name" value="SLR1162 PROTEIN"/>
    <property type="match status" value="1"/>
</dbReference>
<keyword evidence="1" id="KW-1133">Transmembrane helix</keyword>
<dbReference type="PROSITE" id="PS51725">
    <property type="entry name" value="ABM"/>
    <property type="match status" value="1"/>
</dbReference>
<comment type="caution">
    <text evidence="3">The sequence shown here is derived from an EMBL/GenBank/DDBJ whole genome shotgun (WGS) entry which is preliminary data.</text>
</comment>
<dbReference type="EMBL" id="BONG01000025">
    <property type="protein sequence ID" value="GIF90713.1"/>
    <property type="molecule type" value="Genomic_DNA"/>
</dbReference>
<evidence type="ECO:0000256" key="1">
    <source>
        <dbReference type="SAM" id="Phobius"/>
    </source>
</evidence>
<feature type="transmembrane region" description="Helical" evidence="1">
    <location>
        <begin position="259"/>
        <end position="281"/>
    </location>
</feature>
<evidence type="ECO:0000313" key="3">
    <source>
        <dbReference type="EMBL" id="GIF90713.1"/>
    </source>
</evidence>
<dbReference type="Pfam" id="PF03992">
    <property type="entry name" value="ABM"/>
    <property type="match status" value="1"/>
</dbReference>
<gene>
    <name evidence="3" type="ORF">Cch02nite_41570</name>
</gene>
<proteinExistence type="predicted"/>
<reference evidence="3 4" key="1">
    <citation type="submission" date="2021-01" db="EMBL/GenBank/DDBJ databases">
        <title>Whole genome shotgun sequence of Catellatospora chokoriensis NBRC 107358.</title>
        <authorList>
            <person name="Komaki H."/>
            <person name="Tamura T."/>
        </authorList>
    </citation>
    <scope>NUCLEOTIDE SEQUENCE [LARGE SCALE GENOMIC DNA]</scope>
    <source>
        <strain evidence="3 4">NBRC 107358</strain>
    </source>
</reference>
<sequence>MIVESRVDPATGGPAASATVVITQHVTAGREDEYQPWQQRTIEAAGRFDGFENAEMCPPDTGGERVVVFRFTTVEQLTAWMQSDVRRRLLDEGAGLFDAPPAVEVLVGEPPARDVVTAVVSHDVLPGREQAFARWQDRMSQAQERFPGYLGSELFPPVPGVQEHWVTLLRYDTAAHLTAWLESDARARLLHEAGRILRRPFDLHTIRSPFSGWFGFGGAPAAVPSWKQAMAVLLALFPTVTLLYYVGAPLLRALQVTGAFAIFVSNVLSSVILTWLLMPLVNRALAFWLLPHGPHRVRTDVAGAAVVVACYAVLIAVFTALFG</sequence>
<evidence type="ECO:0000259" key="2">
    <source>
        <dbReference type="PROSITE" id="PS51725"/>
    </source>
</evidence>
<dbReference type="PANTHER" id="PTHR40057:SF1">
    <property type="entry name" value="SLR1162 PROTEIN"/>
    <property type="match status" value="1"/>
</dbReference>
<organism evidence="3 4">
    <name type="scientific">Catellatospora chokoriensis</name>
    <dbReference type="NCBI Taxonomy" id="310353"/>
    <lineage>
        <taxon>Bacteria</taxon>
        <taxon>Bacillati</taxon>
        <taxon>Actinomycetota</taxon>
        <taxon>Actinomycetes</taxon>
        <taxon>Micromonosporales</taxon>
        <taxon>Micromonosporaceae</taxon>
        <taxon>Catellatospora</taxon>
    </lineage>
</organism>
<feature type="domain" description="ABM" evidence="2">
    <location>
        <begin position="116"/>
        <end position="206"/>
    </location>
</feature>
<dbReference type="Gene3D" id="3.30.70.100">
    <property type="match status" value="2"/>
</dbReference>
<dbReference type="SUPFAM" id="SSF54909">
    <property type="entry name" value="Dimeric alpha+beta barrel"/>
    <property type="match status" value="2"/>
</dbReference>
<dbReference type="Proteomes" id="UP000619293">
    <property type="component" value="Unassembled WGS sequence"/>
</dbReference>
<protein>
    <recommendedName>
        <fullName evidence="2">ABM domain-containing protein</fullName>
    </recommendedName>
</protein>
<name>A0A8J3K0Z1_9ACTN</name>
<accession>A0A8J3K0Z1</accession>
<dbReference type="AlphaFoldDB" id="A0A8J3K0Z1"/>
<dbReference type="InterPro" id="IPR038762">
    <property type="entry name" value="ABM_predict"/>
</dbReference>
<dbReference type="InterPro" id="IPR007138">
    <property type="entry name" value="ABM_dom"/>
</dbReference>
<evidence type="ECO:0000313" key="4">
    <source>
        <dbReference type="Proteomes" id="UP000619293"/>
    </source>
</evidence>
<keyword evidence="4" id="KW-1185">Reference proteome</keyword>
<keyword evidence="1" id="KW-0812">Transmembrane</keyword>
<keyword evidence="1" id="KW-0472">Membrane</keyword>